<dbReference type="RefSeq" id="WP_094660164.1">
    <property type="nucleotide sequence ID" value="NZ_MWWR01000003.1"/>
</dbReference>
<keyword evidence="2" id="KW-0472">Membrane</keyword>
<keyword evidence="2" id="KW-0812">Transmembrane</keyword>
<evidence type="ECO:0000256" key="1">
    <source>
        <dbReference type="SAM" id="MobiDB-lite"/>
    </source>
</evidence>
<reference evidence="3 4" key="1">
    <citation type="journal article" date="2017" name="BMC Genomics">
        <title>Comparative genomic and phylogenomic analyses of the Bifidobacteriaceae family.</title>
        <authorList>
            <person name="Lugli G.A."/>
            <person name="Milani C."/>
            <person name="Turroni F."/>
            <person name="Duranti S."/>
            <person name="Mancabelli L."/>
            <person name="Mangifesta M."/>
            <person name="Ferrario C."/>
            <person name="Modesto M."/>
            <person name="Mattarelli P."/>
            <person name="Jiri K."/>
            <person name="van Sinderen D."/>
            <person name="Ventura M."/>
        </authorList>
    </citation>
    <scope>NUCLEOTIDE SEQUENCE [LARGE SCALE GENOMIC DNA]</scope>
    <source>
        <strain evidence="3 4">DSM 24742</strain>
    </source>
</reference>
<keyword evidence="2" id="KW-1133">Transmembrane helix</keyword>
<proteinExistence type="predicted"/>
<comment type="caution">
    <text evidence="3">The sequence shown here is derived from an EMBL/GenBank/DDBJ whole genome shotgun (WGS) entry which is preliminary data.</text>
</comment>
<dbReference type="Proteomes" id="UP000216725">
    <property type="component" value="Unassembled WGS sequence"/>
</dbReference>
<sequence>MANEHGYGSDRQSIPSNDDSPYDDSQYNDSGYADSRYAQPRYGAVNGGNGYGDGTDGTDGGYGATDSYRSAAADSVDWQSLYASAEADTVVPNSPSARRIYDTDMDLGGAQDVPDVTDPNGLSSAEGLPGVDTPSDADDQQIPALSSTVDYGTQPAYDVTNDRGMQFDSIAQSTTQSADSYTMDGDAASAQRVEKPIERVSVTMKIVLGVLLAATLVAFLMNRMSQSESVRYLTSFIAFATGFLFFLFLFFSNGRNRVITIRKSITAVQIVILLLTLGCAAGAVFKGLDLPGYFANTSADLTYVSVSKSPYSIKGKTSDGSELTVKLSQGQYDSCKTQLAGTNPAKKFATVRYLPHSMTAIDVTCTTK</sequence>
<evidence type="ECO:0000313" key="4">
    <source>
        <dbReference type="Proteomes" id="UP000216725"/>
    </source>
</evidence>
<dbReference type="EMBL" id="MWWR01000003">
    <property type="protein sequence ID" value="OZG52642.1"/>
    <property type="molecule type" value="Genomic_DNA"/>
</dbReference>
<dbReference type="AlphaFoldDB" id="A0A261F0J4"/>
<feature type="transmembrane region" description="Helical" evidence="2">
    <location>
        <begin position="232"/>
        <end position="252"/>
    </location>
</feature>
<organism evidence="3 4">
    <name type="scientific">Pseudoscardovia radai</name>
    <dbReference type="NCBI Taxonomy" id="987066"/>
    <lineage>
        <taxon>Bacteria</taxon>
        <taxon>Bacillati</taxon>
        <taxon>Actinomycetota</taxon>
        <taxon>Actinomycetes</taxon>
        <taxon>Bifidobacteriales</taxon>
        <taxon>Bifidobacteriaceae</taxon>
        <taxon>Pseudoscardovia</taxon>
    </lineage>
</organism>
<feature type="transmembrane region" description="Helical" evidence="2">
    <location>
        <begin position="264"/>
        <end position="285"/>
    </location>
</feature>
<feature type="compositionally biased region" description="Polar residues" evidence="1">
    <location>
        <begin position="10"/>
        <end position="29"/>
    </location>
</feature>
<protein>
    <submittedName>
        <fullName evidence="3">Uncharacterized protein</fullName>
    </submittedName>
</protein>
<name>A0A261F0J4_9BIFI</name>
<feature type="compositionally biased region" description="Gly residues" evidence="1">
    <location>
        <begin position="45"/>
        <end position="63"/>
    </location>
</feature>
<evidence type="ECO:0000313" key="3">
    <source>
        <dbReference type="EMBL" id="OZG52642.1"/>
    </source>
</evidence>
<feature type="region of interest" description="Disordered" evidence="1">
    <location>
        <begin position="1"/>
        <end position="67"/>
    </location>
</feature>
<keyword evidence="4" id="KW-1185">Reference proteome</keyword>
<accession>A0A261F0J4</accession>
<evidence type="ECO:0000256" key="2">
    <source>
        <dbReference type="SAM" id="Phobius"/>
    </source>
</evidence>
<feature type="transmembrane region" description="Helical" evidence="2">
    <location>
        <begin position="202"/>
        <end position="220"/>
    </location>
</feature>
<feature type="region of interest" description="Disordered" evidence="1">
    <location>
        <begin position="107"/>
        <end position="141"/>
    </location>
</feature>
<gene>
    <name evidence="3" type="ORF">PSRA_0374</name>
</gene>